<dbReference type="SMART" id="SM00911">
    <property type="entry name" value="HWE_HK"/>
    <property type="match status" value="1"/>
</dbReference>
<comment type="catalytic activity">
    <reaction evidence="1">
        <text>ATP + protein L-histidine = ADP + protein N-phospho-L-histidine.</text>
        <dbReference type="EC" id="2.7.13.3"/>
    </reaction>
</comment>
<dbReference type="InterPro" id="IPR011102">
    <property type="entry name" value="Sig_transdc_His_kinase_HWE"/>
</dbReference>
<evidence type="ECO:0000256" key="4">
    <source>
        <dbReference type="ARBA" id="ARBA00022679"/>
    </source>
</evidence>
<dbReference type="EC" id="2.7.13.3" evidence="2"/>
<dbReference type="Gene3D" id="3.30.450.20">
    <property type="entry name" value="PAS domain"/>
    <property type="match status" value="1"/>
</dbReference>
<dbReference type="GO" id="GO:0004673">
    <property type="term" value="F:protein histidine kinase activity"/>
    <property type="evidence" value="ECO:0007669"/>
    <property type="project" value="UniProtKB-EC"/>
</dbReference>
<keyword evidence="5" id="KW-0547">Nucleotide-binding</keyword>
<dbReference type="GO" id="GO:0005524">
    <property type="term" value="F:ATP binding"/>
    <property type="evidence" value="ECO:0007669"/>
    <property type="project" value="UniProtKB-KW"/>
</dbReference>
<dbReference type="AlphaFoldDB" id="A0A2W5R9I1"/>
<evidence type="ECO:0000256" key="3">
    <source>
        <dbReference type="ARBA" id="ARBA00022553"/>
    </source>
</evidence>
<evidence type="ECO:0000256" key="1">
    <source>
        <dbReference type="ARBA" id="ARBA00000085"/>
    </source>
</evidence>
<dbReference type="InterPro" id="IPR036890">
    <property type="entry name" value="HATPase_C_sf"/>
</dbReference>
<keyword evidence="3" id="KW-0597">Phosphoprotein</keyword>
<keyword evidence="6 9" id="KW-0418">Kinase</keyword>
<evidence type="ECO:0000256" key="6">
    <source>
        <dbReference type="ARBA" id="ARBA00022777"/>
    </source>
</evidence>
<dbReference type="PANTHER" id="PTHR41523:SF7">
    <property type="entry name" value="HISTIDINE KINASE"/>
    <property type="match status" value="1"/>
</dbReference>
<organism evidence="9 10">
    <name type="scientific">Ancylobacter novellus</name>
    <name type="common">Thiobacillus novellus</name>
    <dbReference type="NCBI Taxonomy" id="921"/>
    <lineage>
        <taxon>Bacteria</taxon>
        <taxon>Pseudomonadati</taxon>
        <taxon>Pseudomonadota</taxon>
        <taxon>Alphaproteobacteria</taxon>
        <taxon>Hyphomicrobiales</taxon>
        <taxon>Xanthobacteraceae</taxon>
        <taxon>Ancylobacter</taxon>
    </lineage>
</organism>
<gene>
    <name evidence="9" type="ORF">DI549_07780</name>
</gene>
<evidence type="ECO:0000313" key="10">
    <source>
        <dbReference type="Proteomes" id="UP000248887"/>
    </source>
</evidence>
<dbReference type="Pfam" id="PF07536">
    <property type="entry name" value="HWE_HK"/>
    <property type="match status" value="1"/>
</dbReference>
<dbReference type="SUPFAM" id="SSF55785">
    <property type="entry name" value="PYP-like sensor domain (PAS domain)"/>
    <property type="match status" value="1"/>
</dbReference>
<dbReference type="PANTHER" id="PTHR41523">
    <property type="entry name" value="TWO-COMPONENT SYSTEM SENSOR PROTEIN"/>
    <property type="match status" value="1"/>
</dbReference>
<dbReference type="EMBL" id="QFQD01000018">
    <property type="protein sequence ID" value="PZQ83525.1"/>
    <property type="molecule type" value="Genomic_DNA"/>
</dbReference>
<evidence type="ECO:0000313" key="9">
    <source>
        <dbReference type="EMBL" id="PZQ83525.1"/>
    </source>
</evidence>
<evidence type="ECO:0000256" key="2">
    <source>
        <dbReference type="ARBA" id="ARBA00012438"/>
    </source>
</evidence>
<evidence type="ECO:0000259" key="8">
    <source>
        <dbReference type="SMART" id="SM00911"/>
    </source>
</evidence>
<keyword evidence="7" id="KW-0067">ATP-binding</keyword>
<sequence>MTDLSFPHGSSVLAGAVRSFDWGRTPLGPIKTWGVPLRTAVDMMLNSKFPKCIVWGPGLTTLYNDAFGPILSGKPEALGRSFLDVWHEVREEISPILDKAFGGQATFIEDFPLVIERNGFSEQAYFTFCYSPIFDEQGRVAGIIDTVMETTQTVEAIRNIQTLNAELGHRNKNVLAMVAGIANQTFRTTHTKEDAQRQLAGRIAALGNAQDVLTQSSWRGAPLRTVVEGVLVPIDPNGERISLKGPNLNLAARQSLSLSLAVHELTTNAIKYGALASPSGRVSIAWKIGAPRSPDAFSFVWQEEGGPQIAAPTKKGFGSRLIEQVLAADFGGHVELDYDPSGLRCELVSTLAQMHLAEDAVAPSEP</sequence>
<name>A0A2W5R9I1_ANCNO</name>
<dbReference type="Gene3D" id="3.30.565.10">
    <property type="entry name" value="Histidine kinase-like ATPase, C-terminal domain"/>
    <property type="match status" value="1"/>
</dbReference>
<protein>
    <recommendedName>
        <fullName evidence="2">histidine kinase</fullName>
        <ecNumber evidence="2">2.7.13.3</ecNumber>
    </recommendedName>
</protein>
<dbReference type="Proteomes" id="UP000248887">
    <property type="component" value="Unassembled WGS sequence"/>
</dbReference>
<proteinExistence type="predicted"/>
<feature type="domain" description="Signal transduction histidine kinase HWE region" evidence="8">
    <location>
        <begin position="166"/>
        <end position="247"/>
    </location>
</feature>
<evidence type="ECO:0000256" key="7">
    <source>
        <dbReference type="ARBA" id="ARBA00022840"/>
    </source>
</evidence>
<comment type="caution">
    <text evidence="9">The sequence shown here is derived from an EMBL/GenBank/DDBJ whole genome shotgun (WGS) entry which is preliminary data.</text>
</comment>
<evidence type="ECO:0000256" key="5">
    <source>
        <dbReference type="ARBA" id="ARBA00022741"/>
    </source>
</evidence>
<dbReference type="InterPro" id="IPR035965">
    <property type="entry name" value="PAS-like_dom_sf"/>
</dbReference>
<keyword evidence="4" id="KW-0808">Transferase</keyword>
<reference evidence="9 10" key="1">
    <citation type="submission" date="2017-08" db="EMBL/GenBank/DDBJ databases">
        <title>Infants hospitalized years apart are colonized by the same room-sourced microbial strains.</title>
        <authorList>
            <person name="Brooks B."/>
            <person name="Olm M.R."/>
            <person name="Firek B.A."/>
            <person name="Baker R."/>
            <person name="Thomas B.C."/>
            <person name="Morowitz M.J."/>
            <person name="Banfield J.F."/>
        </authorList>
    </citation>
    <scope>NUCLEOTIDE SEQUENCE [LARGE SCALE GENOMIC DNA]</scope>
    <source>
        <strain evidence="9">S2_005_001_R2_27</strain>
    </source>
</reference>
<accession>A0A2W5R9I1</accession>